<feature type="domain" description="DUF4333" evidence="2">
    <location>
        <begin position="26"/>
        <end position="101"/>
    </location>
</feature>
<organism evidence="3 4">
    <name type="scientific">Marinitenerispora sediminis</name>
    <dbReference type="NCBI Taxonomy" id="1931232"/>
    <lineage>
        <taxon>Bacteria</taxon>
        <taxon>Bacillati</taxon>
        <taxon>Actinomycetota</taxon>
        <taxon>Actinomycetes</taxon>
        <taxon>Streptosporangiales</taxon>
        <taxon>Nocardiopsidaceae</taxon>
        <taxon>Marinitenerispora</taxon>
    </lineage>
</organism>
<feature type="chain" id="PRO_5039383918" description="DUF4333 domain-containing protein" evidence="1">
    <location>
        <begin position="29"/>
        <end position="115"/>
    </location>
</feature>
<dbReference type="Proteomes" id="UP000253318">
    <property type="component" value="Unassembled WGS sequence"/>
</dbReference>
<accession>A0A368TBI9</accession>
<dbReference type="EMBL" id="QEIN01000004">
    <property type="protein sequence ID" value="RCV62482.1"/>
    <property type="molecule type" value="Genomic_DNA"/>
</dbReference>
<name>A0A368TBI9_9ACTN</name>
<dbReference type="InterPro" id="IPR025637">
    <property type="entry name" value="DUF4333"/>
</dbReference>
<keyword evidence="1" id="KW-0732">Signal</keyword>
<dbReference type="PROSITE" id="PS51257">
    <property type="entry name" value="PROKAR_LIPOPROTEIN"/>
    <property type="match status" value="1"/>
</dbReference>
<dbReference type="Pfam" id="PF14230">
    <property type="entry name" value="DUF4333"/>
    <property type="match status" value="1"/>
</dbReference>
<proteinExistence type="predicted"/>
<evidence type="ECO:0000259" key="2">
    <source>
        <dbReference type="Pfam" id="PF14230"/>
    </source>
</evidence>
<protein>
    <recommendedName>
        <fullName evidence="2">DUF4333 domain-containing protein</fullName>
    </recommendedName>
</protein>
<dbReference type="AlphaFoldDB" id="A0A368TBI9"/>
<sequence>MRARRRTWTGPRRAAVAAGPAAVLLAAAGCSFSLGVGGASVGSDDVANEVARQLEEQVGRAPDDVSCPENLPGEVGASVRCELTADGEAYGVTVTVTEVEGTRVAFDVRVDDQAG</sequence>
<dbReference type="OrthoDB" id="3568721at2"/>
<gene>
    <name evidence="3" type="ORF">DEF24_00930</name>
</gene>
<comment type="caution">
    <text evidence="3">The sequence shown here is derived from an EMBL/GenBank/DDBJ whole genome shotgun (WGS) entry which is preliminary data.</text>
</comment>
<evidence type="ECO:0000256" key="1">
    <source>
        <dbReference type="SAM" id="SignalP"/>
    </source>
</evidence>
<reference evidence="3 4" key="1">
    <citation type="submission" date="2018-04" db="EMBL/GenBank/DDBJ databases">
        <title>Novel actinobacteria from marine sediment.</title>
        <authorList>
            <person name="Ng Z.Y."/>
            <person name="Tan G.Y.A."/>
        </authorList>
    </citation>
    <scope>NUCLEOTIDE SEQUENCE [LARGE SCALE GENOMIC DNA]</scope>
    <source>
        <strain evidence="3 4">TPS81</strain>
    </source>
</reference>
<keyword evidence="4" id="KW-1185">Reference proteome</keyword>
<feature type="signal peptide" evidence="1">
    <location>
        <begin position="1"/>
        <end position="28"/>
    </location>
</feature>
<evidence type="ECO:0000313" key="4">
    <source>
        <dbReference type="Proteomes" id="UP000253318"/>
    </source>
</evidence>
<evidence type="ECO:0000313" key="3">
    <source>
        <dbReference type="EMBL" id="RCV62482.1"/>
    </source>
</evidence>